<reference evidence="7" key="1">
    <citation type="journal article" date="2019" name="Int. J. Syst. Evol. Microbiol.">
        <title>The Global Catalogue of Microorganisms (GCM) 10K type strain sequencing project: providing services to taxonomists for standard genome sequencing and annotation.</title>
        <authorList>
            <consortium name="The Broad Institute Genomics Platform"/>
            <consortium name="The Broad Institute Genome Sequencing Center for Infectious Disease"/>
            <person name="Wu L."/>
            <person name="Ma J."/>
        </authorList>
    </citation>
    <scope>NUCLEOTIDE SEQUENCE [LARGE SCALE GENOMIC DNA]</scope>
    <source>
        <strain evidence="7">JCM 15395</strain>
    </source>
</reference>
<keyword evidence="3" id="KW-0547">Nucleotide-binding</keyword>
<accession>A0ABP3QXC7</accession>
<name>A0ABP3QXC7_9BACI</name>
<feature type="domain" description="ABC transporter" evidence="5">
    <location>
        <begin position="4"/>
        <end position="230"/>
    </location>
</feature>
<evidence type="ECO:0000256" key="2">
    <source>
        <dbReference type="ARBA" id="ARBA00022448"/>
    </source>
</evidence>
<keyword evidence="4 6" id="KW-0067">ATP-binding</keyword>
<dbReference type="Pfam" id="PF13732">
    <property type="entry name" value="DrrA1-3_C"/>
    <property type="match status" value="1"/>
</dbReference>
<evidence type="ECO:0000256" key="3">
    <source>
        <dbReference type="ARBA" id="ARBA00022741"/>
    </source>
</evidence>
<dbReference type="Gene3D" id="3.40.50.300">
    <property type="entry name" value="P-loop containing nucleotide triphosphate hydrolases"/>
    <property type="match status" value="1"/>
</dbReference>
<keyword evidence="2" id="KW-0813">Transport</keyword>
<dbReference type="EMBL" id="BAAADS010000009">
    <property type="protein sequence ID" value="GAA0597902.1"/>
    <property type="molecule type" value="Genomic_DNA"/>
</dbReference>
<dbReference type="InterPro" id="IPR003593">
    <property type="entry name" value="AAA+_ATPase"/>
</dbReference>
<dbReference type="PROSITE" id="PS50893">
    <property type="entry name" value="ABC_TRANSPORTER_2"/>
    <property type="match status" value="1"/>
</dbReference>
<dbReference type="InterPro" id="IPR003439">
    <property type="entry name" value="ABC_transporter-like_ATP-bd"/>
</dbReference>
<dbReference type="RefSeq" id="WP_343811322.1">
    <property type="nucleotide sequence ID" value="NZ_BAAADS010000009.1"/>
</dbReference>
<dbReference type="InterPro" id="IPR017871">
    <property type="entry name" value="ABC_transporter-like_CS"/>
</dbReference>
<dbReference type="PROSITE" id="PS00211">
    <property type="entry name" value="ABC_TRANSPORTER_1"/>
    <property type="match status" value="1"/>
</dbReference>
<dbReference type="PANTHER" id="PTHR43335:SF11">
    <property type="entry name" value="ABC TRANSPORTER RELATED"/>
    <property type="match status" value="1"/>
</dbReference>
<evidence type="ECO:0000256" key="1">
    <source>
        <dbReference type="ARBA" id="ARBA00005417"/>
    </source>
</evidence>
<dbReference type="PANTHER" id="PTHR43335">
    <property type="entry name" value="ABC TRANSPORTER, ATP-BINDING PROTEIN"/>
    <property type="match status" value="1"/>
</dbReference>
<dbReference type="Pfam" id="PF00005">
    <property type="entry name" value="ABC_tran"/>
    <property type="match status" value="1"/>
</dbReference>
<keyword evidence="7" id="KW-1185">Reference proteome</keyword>
<dbReference type="SUPFAM" id="SSF52540">
    <property type="entry name" value="P-loop containing nucleoside triphosphate hydrolases"/>
    <property type="match status" value="1"/>
</dbReference>
<proteinExistence type="inferred from homology"/>
<protein>
    <submittedName>
        <fullName evidence="6">ABC transporter ATP-binding protein</fullName>
    </submittedName>
</protein>
<dbReference type="InterPro" id="IPR025302">
    <property type="entry name" value="DrrA1/2-like_C"/>
</dbReference>
<dbReference type="Proteomes" id="UP001500866">
    <property type="component" value="Unassembled WGS sequence"/>
</dbReference>
<evidence type="ECO:0000313" key="6">
    <source>
        <dbReference type="EMBL" id="GAA0597902.1"/>
    </source>
</evidence>
<dbReference type="SMART" id="SM00382">
    <property type="entry name" value="AAA"/>
    <property type="match status" value="1"/>
</dbReference>
<dbReference type="InterPro" id="IPR027417">
    <property type="entry name" value="P-loop_NTPase"/>
</dbReference>
<evidence type="ECO:0000256" key="4">
    <source>
        <dbReference type="ARBA" id="ARBA00022840"/>
    </source>
</evidence>
<sequence length="302" mass="34000">MSLLTVNELTKRYDDKLAVDHINIQFDPGKCVALIGPNGAGKTTTLRMLSGLIKPTSGKVSFEGMGQHDDIRRLIGYLPQYPIFHTWMTGKEFLIYVGRLAFLSKEEATKRTNELLKLVGLEDAVNKRIGKYSGGMKQRLGIAQAIIHHPKILMLDEPVASLDPIGRRDVLSLLETLKQEMTILFSTHILSDADEVSDELLLLHDGKIVESGSMDDLRQKYQTSEIELAFQDDPVTYQKTLEKLPSIGTCYLNKNMLFVTAENIQQARKEILTSAAREDWPLTSYSIKRTSLEDLFMKAVNN</sequence>
<dbReference type="CDD" id="cd03230">
    <property type="entry name" value="ABC_DR_subfamily_A"/>
    <property type="match status" value="1"/>
</dbReference>
<organism evidence="6 7">
    <name type="scientific">Virgibacillus siamensis</name>
    <dbReference type="NCBI Taxonomy" id="480071"/>
    <lineage>
        <taxon>Bacteria</taxon>
        <taxon>Bacillati</taxon>
        <taxon>Bacillota</taxon>
        <taxon>Bacilli</taxon>
        <taxon>Bacillales</taxon>
        <taxon>Bacillaceae</taxon>
        <taxon>Virgibacillus</taxon>
    </lineage>
</organism>
<evidence type="ECO:0000313" key="7">
    <source>
        <dbReference type="Proteomes" id="UP001500866"/>
    </source>
</evidence>
<dbReference type="GO" id="GO:0005524">
    <property type="term" value="F:ATP binding"/>
    <property type="evidence" value="ECO:0007669"/>
    <property type="project" value="UniProtKB-KW"/>
</dbReference>
<comment type="similarity">
    <text evidence="1">Belongs to the ABC transporter superfamily.</text>
</comment>
<comment type="caution">
    <text evidence="6">The sequence shown here is derived from an EMBL/GenBank/DDBJ whole genome shotgun (WGS) entry which is preliminary data.</text>
</comment>
<gene>
    <name evidence="6" type="ORF">GCM10009001_12530</name>
</gene>
<evidence type="ECO:0000259" key="5">
    <source>
        <dbReference type="PROSITE" id="PS50893"/>
    </source>
</evidence>